<keyword evidence="3 11" id="KW-0285">Flavoprotein</keyword>
<dbReference type="InterPro" id="IPR019480">
    <property type="entry name" value="Dihydroorotate_DH_Fe-S-bd"/>
</dbReference>
<dbReference type="InterPro" id="IPR001433">
    <property type="entry name" value="OxRdtase_FAD/NAD-bd"/>
</dbReference>
<evidence type="ECO:0000259" key="13">
    <source>
        <dbReference type="PROSITE" id="PS51384"/>
    </source>
</evidence>
<dbReference type="Gene3D" id="2.10.240.10">
    <property type="entry name" value="Dihydroorotate dehydrogenase, electron transfer subunit"/>
    <property type="match status" value="1"/>
</dbReference>
<comment type="similarity">
    <text evidence="1">Belongs to the PyrK family.</text>
</comment>
<keyword evidence="6 11" id="KW-0274">FAD</keyword>
<comment type="cofactor">
    <cofactor evidence="10">
        <name>[2Fe-2S] cluster</name>
        <dbReference type="ChEBI" id="CHEBI:190135"/>
    </cofactor>
</comment>
<evidence type="ECO:0000256" key="2">
    <source>
        <dbReference type="ARBA" id="ARBA00022448"/>
    </source>
</evidence>
<dbReference type="GO" id="GO:0046872">
    <property type="term" value="F:metal ion binding"/>
    <property type="evidence" value="ECO:0007669"/>
    <property type="project" value="UniProtKB-KW"/>
</dbReference>
<dbReference type="GO" id="GO:0016491">
    <property type="term" value="F:oxidoreductase activity"/>
    <property type="evidence" value="ECO:0007669"/>
    <property type="project" value="InterPro"/>
</dbReference>
<evidence type="ECO:0000256" key="6">
    <source>
        <dbReference type="ARBA" id="ARBA00022827"/>
    </source>
</evidence>
<dbReference type="AlphaFoldDB" id="A0A412PBJ9"/>
<dbReference type="EMBL" id="QRWX01000004">
    <property type="protein sequence ID" value="RGT54281.1"/>
    <property type="molecule type" value="Genomic_DNA"/>
</dbReference>
<comment type="caution">
    <text evidence="14">The sequence shown here is derived from an EMBL/GenBank/DDBJ whole genome shotgun (WGS) entry which is preliminary data.</text>
</comment>
<dbReference type="Pfam" id="PF00175">
    <property type="entry name" value="NAD_binding_1"/>
    <property type="match status" value="1"/>
</dbReference>
<organism evidence="14 15">
    <name type="scientific">Solobacterium moorei</name>
    <dbReference type="NCBI Taxonomy" id="102148"/>
    <lineage>
        <taxon>Bacteria</taxon>
        <taxon>Bacillati</taxon>
        <taxon>Bacillota</taxon>
        <taxon>Erysipelotrichia</taxon>
        <taxon>Erysipelotrichales</taxon>
        <taxon>Erysipelotrichaceae</taxon>
        <taxon>Solobacterium</taxon>
    </lineage>
</organism>
<comment type="cofactor">
    <cofactor evidence="12">
        <name>[2Fe-2S] cluster</name>
        <dbReference type="ChEBI" id="CHEBI:190135"/>
    </cofactor>
    <text evidence="12">Binds 1 [2Fe-2S] cluster per subunit.</text>
</comment>
<dbReference type="InterPro" id="IPR017927">
    <property type="entry name" value="FAD-bd_FR_type"/>
</dbReference>
<dbReference type="SUPFAM" id="SSF52343">
    <property type="entry name" value="Ferredoxin reductase-like, C-terminal NADP-linked domain"/>
    <property type="match status" value="1"/>
</dbReference>
<feature type="binding site" evidence="12">
    <location>
        <position position="212"/>
    </location>
    <ligand>
        <name>[2Fe-2S] cluster</name>
        <dbReference type="ChEBI" id="CHEBI:190135"/>
    </ligand>
</feature>
<keyword evidence="2" id="KW-0813">Transport</keyword>
<dbReference type="GO" id="GO:0051537">
    <property type="term" value="F:2 iron, 2 sulfur cluster binding"/>
    <property type="evidence" value="ECO:0007669"/>
    <property type="project" value="UniProtKB-KW"/>
</dbReference>
<feature type="binding site" evidence="12">
    <location>
        <position position="227"/>
    </location>
    <ligand>
        <name>[2Fe-2S] cluster</name>
        <dbReference type="ChEBI" id="CHEBI:190135"/>
    </ligand>
</feature>
<evidence type="ECO:0000256" key="7">
    <source>
        <dbReference type="ARBA" id="ARBA00022982"/>
    </source>
</evidence>
<keyword evidence="7" id="KW-0249">Electron transport</keyword>
<dbReference type="PIRSF" id="PIRSF006816">
    <property type="entry name" value="Cyc3_hyd_g"/>
    <property type="match status" value="1"/>
</dbReference>
<evidence type="ECO:0000256" key="3">
    <source>
        <dbReference type="ARBA" id="ARBA00022630"/>
    </source>
</evidence>
<name>A0A412PBJ9_9FIRM</name>
<keyword evidence="8 12" id="KW-0408">Iron</keyword>
<evidence type="ECO:0000313" key="15">
    <source>
        <dbReference type="Proteomes" id="UP000284731"/>
    </source>
</evidence>
<feature type="binding site" evidence="12">
    <location>
        <position position="215"/>
    </location>
    <ligand>
        <name>[2Fe-2S] cluster</name>
        <dbReference type="ChEBI" id="CHEBI:190135"/>
    </ligand>
</feature>
<dbReference type="Gene3D" id="3.40.50.80">
    <property type="entry name" value="Nucleotide-binding domain of ferredoxin-NADP reductase (FNR) module"/>
    <property type="match status" value="1"/>
</dbReference>
<feature type="binding site" evidence="11">
    <location>
        <begin position="70"/>
        <end position="71"/>
    </location>
    <ligand>
        <name>FAD</name>
        <dbReference type="ChEBI" id="CHEBI:57692"/>
    </ligand>
</feature>
<dbReference type="CDD" id="cd06218">
    <property type="entry name" value="DHOD_e_trans"/>
    <property type="match status" value="1"/>
</dbReference>
<dbReference type="InterPro" id="IPR017938">
    <property type="entry name" value="Riboflavin_synthase-like_b-brl"/>
</dbReference>
<dbReference type="RefSeq" id="WP_118765254.1">
    <property type="nucleotide sequence ID" value="NZ_CABJCF010000004.1"/>
</dbReference>
<keyword evidence="4 12" id="KW-0001">2Fe-2S</keyword>
<proteinExistence type="inferred from homology"/>
<dbReference type="PANTHER" id="PTHR43513:SF3">
    <property type="entry name" value="DIHYDROOROTATE DEHYDROGENASE B (NAD(+)), ELECTRON TRANSFER SUBUNIT-RELATED"/>
    <property type="match status" value="1"/>
</dbReference>
<evidence type="ECO:0000256" key="1">
    <source>
        <dbReference type="ARBA" id="ARBA00006422"/>
    </source>
</evidence>
<feature type="domain" description="FAD-binding FR-type" evidence="13">
    <location>
        <begin position="1"/>
        <end position="95"/>
    </location>
</feature>
<dbReference type="PANTHER" id="PTHR43513">
    <property type="entry name" value="DIHYDROOROTATE DEHYDROGENASE B (NAD(+)), ELECTRON TRANSFER SUBUNIT"/>
    <property type="match status" value="1"/>
</dbReference>
<dbReference type="GO" id="GO:0050660">
    <property type="term" value="F:flavin adenine dinucleotide binding"/>
    <property type="evidence" value="ECO:0007669"/>
    <property type="project" value="InterPro"/>
</dbReference>
<gene>
    <name evidence="14" type="ORF">DWX20_08945</name>
</gene>
<evidence type="ECO:0000256" key="8">
    <source>
        <dbReference type="ARBA" id="ARBA00023004"/>
    </source>
</evidence>
<keyword evidence="5 12" id="KW-0479">Metal-binding</keyword>
<accession>A0A412PBJ9</accession>
<dbReference type="InterPro" id="IPR039261">
    <property type="entry name" value="FNR_nucleotide-bd"/>
</dbReference>
<dbReference type="SUPFAM" id="SSF63380">
    <property type="entry name" value="Riboflavin synthase domain-like"/>
    <property type="match status" value="1"/>
</dbReference>
<dbReference type="GO" id="GO:0006221">
    <property type="term" value="P:pyrimidine nucleotide biosynthetic process"/>
    <property type="evidence" value="ECO:0007669"/>
    <property type="project" value="InterPro"/>
</dbReference>
<reference evidence="14 15" key="1">
    <citation type="submission" date="2018-08" db="EMBL/GenBank/DDBJ databases">
        <title>A genome reference for cultivated species of the human gut microbiota.</title>
        <authorList>
            <person name="Zou Y."/>
            <person name="Xue W."/>
            <person name="Luo G."/>
        </authorList>
    </citation>
    <scope>NUCLEOTIDE SEQUENCE [LARGE SCALE GENOMIC DNA]</scope>
    <source>
        <strain evidence="14 15">AF18-46</strain>
    </source>
</reference>
<protein>
    <submittedName>
        <fullName evidence="14">Dihydroorotate dehydrogenase electron transfer subunit</fullName>
    </submittedName>
</protein>
<dbReference type="InterPro" id="IPR037117">
    <property type="entry name" value="Dihydroorotate_DH_ele_sf"/>
</dbReference>
<feature type="binding site" evidence="12">
    <location>
        <position position="207"/>
    </location>
    <ligand>
        <name>[2Fe-2S] cluster</name>
        <dbReference type="ChEBI" id="CHEBI:190135"/>
    </ligand>
</feature>
<evidence type="ECO:0000256" key="9">
    <source>
        <dbReference type="ARBA" id="ARBA00023014"/>
    </source>
</evidence>
<evidence type="ECO:0000256" key="4">
    <source>
        <dbReference type="ARBA" id="ARBA00022714"/>
    </source>
</evidence>
<dbReference type="Gene3D" id="2.40.30.10">
    <property type="entry name" value="Translation factors"/>
    <property type="match status" value="1"/>
</dbReference>
<dbReference type="Pfam" id="PF10418">
    <property type="entry name" value="DHODB_Fe-S_bind"/>
    <property type="match status" value="1"/>
</dbReference>
<comment type="cofactor">
    <cofactor evidence="11">
        <name>FAD</name>
        <dbReference type="ChEBI" id="CHEBI:57692"/>
    </cofactor>
    <text evidence="11">Binds 1 FAD per subunit.</text>
</comment>
<dbReference type="InterPro" id="IPR012165">
    <property type="entry name" value="Cyt_c3_hydrogenase_gsu"/>
</dbReference>
<dbReference type="PROSITE" id="PS51384">
    <property type="entry name" value="FAD_FR"/>
    <property type="match status" value="1"/>
</dbReference>
<evidence type="ECO:0000313" key="14">
    <source>
        <dbReference type="EMBL" id="RGT54281.1"/>
    </source>
</evidence>
<evidence type="ECO:0000256" key="12">
    <source>
        <dbReference type="PIRSR" id="PIRSR006816-2"/>
    </source>
</evidence>
<feature type="binding site" evidence="11">
    <location>
        <begin position="48"/>
        <end position="51"/>
    </location>
    <ligand>
        <name>FAD</name>
        <dbReference type="ChEBI" id="CHEBI:57692"/>
    </ligand>
</feature>
<evidence type="ECO:0000256" key="5">
    <source>
        <dbReference type="ARBA" id="ARBA00022723"/>
    </source>
</evidence>
<sequence length="241" mass="26895">MRIIENTKIALDTYKMILQPTGPESEKLKALVPGQFINIKIEGFYLRRPISIADWDDESLIIIYKVVGKGTKALSQMETGIALDILWPLGNGYNLTWIPNSSILIGGGVGVPPMYGLAKKLVETGKKPRIILGFREKNQVFYDEEFRKLGLEVTVYTEDGSYGEKGFVTNGFDQAEYVCACGPERMLEAIYRKAQDGQYSFEARMACGFGGCMGCSCETLVGNKRICKEGPVLLHKELLWK</sequence>
<dbReference type="InterPro" id="IPR050353">
    <property type="entry name" value="PyrK_electron_transfer"/>
</dbReference>
<dbReference type="Proteomes" id="UP000284731">
    <property type="component" value="Unassembled WGS sequence"/>
</dbReference>
<keyword evidence="9 12" id="KW-0411">Iron-sulfur</keyword>
<evidence type="ECO:0000256" key="10">
    <source>
        <dbReference type="ARBA" id="ARBA00034078"/>
    </source>
</evidence>
<evidence type="ECO:0000256" key="11">
    <source>
        <dbReference type="PIRSR" id="PIRSR006816-1"/>
    </source>
</evidence>